<reference evidence="2" key="1">
    <citation type="journal article" date="2015" name="Nature">
        <title>Complex archaea that bridge the gap between prokaryotes and eukaryotes.</title>
        <authorList>
            <person name="Spang A."/>
            <person name="Saw J.H."/>
            <person name="Jorgensen S.L."/>
            <person name="Zaremba-Niedzwiedzka K."/>
            <person name="Martijn J."/>
            <person name="Lind A.E."/>
            <person name="van Eijk R."/>
            <person name="Schleper C."/>
            <person name="Guy L."/>
            <person name="Ettema T.J."/>
        </authorList>
    </citation>
    <scope>NUCLEOTIDE SEQUENCE</scope>
</reference>
<dbReference type="EMBL" id="LAZR01011816">
    <property type="protein sequence ID" value="KKM58506.1"/>
    <property type="molecule type" value="Genomic_DNA"/>
</dbReference>
<dbReference type="InterPro" id="IPR014044">
    <property type="entry name" value="CAP_dom"/>
</dbReference>
<organism evidence="2">
    <name type="scientific">marine sediment metagenome</name>
    <dbReference type="NCBI Taxonomy" id="412755"/>
    <lineage>
        <taxon>unclassified sequences</taxon>
        <taxon>metagenomes</taxon>
        <taxon>ecological metagenomes</taxon>
    </lineage>
</organism>
<name>A0A0F9IQU1_9ZZZZ</name>
<comment type="caution">
    <text evidence="2">The sequence shown here is derived from an EMBL/GenBank/DDBJ whole genome shotgun (WGS) entry which is preliminary data.</text>
</comment>
<dbReference type="Pfam" id="PF00188">
    <property type="entry name" value="CAP"/>
    <property type="match status" value="1"/>
</dbReference>
<proteinExistence type="predicted"/>
<sequence length="51" mass="5784">NVAEGQKSVPEVVEAWLNSARHRRNILEPRVELYGLARSGNYWAMVLAQTC</sequence>
<feature type="non-terminal residue" evidence="2">
    <location>
        <position position="1"/>
    </location>
</feature>
<dbReference type="Gene3D" id="3.40.33.10">
    <property type="entry name" value="CAP"/>
    <property type="match status" value="1"/>
</dbReference>
<gene>
    <name evidence="2" type="ORF">LCGC14_1549220</name>
</gene>
<feature type="domain" description="SCP" evidence="1">
    <location>
        <begin position="1"/>
        <end position="41"/>
    </location>
</feature>
<dbReference type="InterPro" id="IPR035940">
    <property type="entry name" value="CAP_sf"/>
</dbReference>
<dbReference type="AlphaFoldDB" id="A0A0F9IQU1"/>
<accession>A0A0F9IQU1</accession>
<evidence type="ECO:0000259" key="1">
    <source>
        <dbReference type="Pfam" id="PF00188"/>
    </source>
</evidence>
<protein>
    <recommendedName>
        <fullName evidence="1">SCP domain-containing protein</fullName>
    </recommendedName>
</protein>
<evidence type="ECO:0000313" key="2">
    <source>
        <dbReference type="EMBL" id="KKM58506.1"/>
    </source>
</evidence>